<sequence>MHKKLRELIGETDINKDIKTTIENEPEKFWYYNNGITMVSKNIRKAMVGGGDNTFGYFDCEDIL</sequence>
<name>A0A6I6UWA3_9BACI</name>
<dbReference type="InterPro" id="IPR018891">
    <property type="entry name" value="AIPR_C"/>
</dbReference>
<feature type="domain" description="Abortive phage infection protein C-terminal" evidence="1">
    <location>
        <begin position="6"/>
        <end position="44"/>
    </location>
</feature>
<dbReference type="EMBL" id="CP047394">
    <property type="protein sequence ID" value="QHE63653.1"/>
    <property type="molecule type" value="Genomic_DNA"/>
</dbReference>
<evidence type="ECO:0000313" key="2">
    <source>
        <dbReference type="EMBL" id="QHE63653.1"/>
    </source>
</evidence>
<protein>
    <recommendedName>
        <fullName evidence="1">Abortive phage infection protein C-terminal domain-containing protein</fullName>
    </recommendedName>
</protein>
<evidence type="ECO:0000313" key="3">
    <source>
        <dbReference type="Proteomes" id="UP000465062"/>
    </source>
</evidence>
<dbReference type="Pfam" id="PF10592">
    <property type="entry name" value="AIPR"/>
    <property type="match status" value="1"/>
</dbReference>
<dbReference type="KEGG" id="bvq:FHE72_04520"/>
<accession>A0A6I6UWA3</accession>
<dbReference type="Proteomes" id="UP000465062">
    <property type="component" value="Chromosome"/>
</dbReference>
<organism evidence="2 3">
    <name type="scientific">Rossellomorea vietnamensis</name>
    <dbReference type="NCBI Taxonomy" id="218284"/>
    <lineage>
        <taxon>Bacteria</taxon>
        <taxon>Bacillati</taxon>
        <taxon>Bacillota</taxon>
        <taxon>Bacilli</taxon>
        <taxon>Bacillales</taxon>
        <taxon>Bacillaceae</taxon>
        <taxon>Rossellomorea</taxon>
    </lineage>
</organism>
<evidence type="ECO:0000259" key="1">
    <source>
        <dbReference type="Pfam" id="PF10592"/>
    </source>
</evidence>
<gene>
    <name evidence="2" type="ORF">FHE72_04520</name>
</gene>
<reference evidence="2 3" key="1">
    <citation type="submission" date="2019-06" db="EMBL/GenBank/DDBJ databases">
        <title>An operon consisting of a P-type ATPase gene and a transcriptional regular gene given the different cadmium resistance in Bacillus vietamensis 151-6 and Bacillus marisflavi 151-25.</title>
        <authorList>
            <person name="Yu X."/>
        </authorList>
    </citation>
    <scope>NUCLEOTIDE SEQUENCE [LARGE SCALE GENOMIC DNA]</scope>
    <source>
        <strain evidence="2 3">151-6</strain>
    </source>
</reference>
<dbReference type="AlphaFoldDB" id="A0A6I6UWA3"/>
<proteinExistence type="predicted"/>